<sequence>MNKPSQSRVLGEPGLIPRGWGGRPWLTRVHDAVRVRSCDVDGPPPNAWVQAQETWQSKADLQPAVYYELCQGRKSSRENRAHEVIPEVEYNGVLT</sequence>
<reference evidence="1 2" key="1">
    <citation type="journal article" date="2019" name="Appl. Microbiol. Biotechnol.">
        <title>Genome sequence of Isaria javanica and comparative genome analysis insights into family S53 peptidase evolution in fungal entomopathogens.</title>
        <authorList>
            <person name="Lin R."/>
            <person name="Zhang X."/>
            <person name="Xin B."/>
            <person name="Zou M."/>
            <person name="Gao Y."/>
            <person name="Qin F."/>
            <person name="Hu Q."/>
            <person name="Xie B."/>
            <person name="Cheng X."/>
        </authorList>
    </citation>
    <scope>NUCLEOTIDE SEQUENCE [LARGE SCALE GENOMIC DNA]</scope>
    <source>
        <strain evidence="1 2">IJ1G</strain>
    </source>
</reference>
<keyword evidence="2" id="KW-1185">Reference proteome</keyword>
<accession>A0A545VDI3</accession>
<proteinExistence type="predicted"/>
<dbReference type="AlphaFoldDB" id="A0A545VDI3"/>
<dbReference type="EMBL" id="SPUK01000002">
    <property type="protein sequence ID" value="TQV99787.1"/>
    <property type="molecule type" value="Genomic_DNA"/>
</dbReference>
<protein>
    <submittedName>
        <fullName evidence="1">Uncharacterized protein</fullName>
    </submittedName>
</protein>
<evidence type="ECO:0000313" key="1">
    <source>
        <dbReference type="EMBL" id="TQV99787.1"/>
    </source>
</evidence>
<dbReference type="Proteomes" id="UP000315783">
    <property type="component" value="Unassembled WGS sequence"/>
</dbReference>
<gene>
    <name evidence="1" type="ORF">IF1G_02002</name>
</gene>
<organism evidence="1 2">
    <name type="scientific">Cordyceps javanica</name>
    <dbReference type="NCBI Taxonomy" id="43265"/>
    <lineage>
        <taxon>Eukaryota</taxon>
        <taxon>Fungi</taxon>
        <taxon>Dikarya</taxon>
        <taxon>Ascomycota</taxon>
        <taxon>Pezizomycotina</taxon>
        <taxon>Sordariomycetes</taxon>
        <taxon>Hypocreomycetidae</taxon>
        <taxon>Hypocreales</taxon>
        <taxon>Cordycipitaceae</taxon>
        <taxon>Cordyceps</taxon>
    </lineage>
</organism>
<comment type="caution">
    <text evidence="1">The sequence shown here is derived from an EMBL/GenBank/DDBJ whole genome shotgun (WGS) entry which is preliminary data.</text>
</comment>
<name>A0A545VDI3_9HYPO</name>
<evidence type="ECO:0000313" key="2">
    <source>
        <dbReference type="Proteomes" id="UP000315783"/>
    </source>
</evidence>